<keyword evidence="2" id="KW-0805">Transcription regulation</keyword>
<evidence type="ECO:0000256" key="3">
    <source>
        <dbReference type="ARBA" id="ARBA00023125"/>
    </source>
</evidence>
<gene>
    <name evidence="6" type="ORF">SAMN05443245_3600</name>
</gene>
<evidence type="ECO:0000313" key="6">
    <source>
        <dbReference type="EMBL" id="SDR21323.1"/>
    </source>
</evidence>
<dbReference type="Pfam" id="PF00126">
    <property type="entry name" value="HTH_1"/>
    <property type="match status" value="1"/>
</dbReference>
<dbReference type="Proteomes" id="UP000183487">
    <property type="component" value="Unassembled WGS sequence"/>
</dbReference>
<dbReference type="PROSITE" id="PS50931">
    <property type="entry name" value="HTH_LYSR"/>
    <property type="match status" value="1"/>
</dbReference>
<evidence type="ECO:0000256" key="1">
    <source>
        <dbReference type="ARBA" id="ARBA00009437"/>
    </source>
</evidence>
<dbReference type="AlphaFoldDB" id="A0A1H1H7H5"/>
<dbReference type="GO" id="GO:0003700">
    <property type="term" value="F:DNA-binding transcription factor activity"/>
    <property type="evidence" value="ECO:0007669"/>
    <property type="project" value="InterPro"/>
</dbReference>
<name>A0A1H1H7H5_9BURK</name>
<dbReference type="Pfam" id="PF03466">
    <property type="entry name" value="LysR_substrate"/>
    <property type="match status" value="1"/>
</dbReference>
<dbReference type="PANTHER" id="PTHR30537:SF5">
    <property type="entry name" value="HTH-TYPE TRANSCRIPTIONAL ACTIVATOR TTDR-RELATED"/>
    <property type="match status" value="1"/>
</dbReference>
<keyword evidence="4" id="KW-0804">Transcription</keyword>
<proteinExistence type="inferred from homology"/>
<organism evidence="6 7">
    <name type="scientific">Paraburkholderia fungorum</name>
    <dbReference type="NCBI Taxonomy" id="134537"/>
    <lineage>
        <taxon>Bacteria</taxon>
        <taxon>Pseudomonadati</taxon>
        <taxon>Pseudomonadota</taxon>
        <taxon>Betaproteobacteria</taxon>
        <taxon>Burkholderiales</taxon>
        <taxon>Burkholderiaceae</taxon>
        <taxon>Paraburkholderia</taxon>
    </lineage>
</organism>
<feature type="domain" description="HTH lysR-type" evidence="5">
    <location>
        <begin position="1"/>
        <end position="59"/>
    </location>
</feature>
<protein>
    <submittedName>
        <fullName evidence="6">Transcriptional regulator, LysR family</fullName>
    </submittedName>
</protein>
<dbReference type="InterPro" id="IPR036388">
    <property type="entry name" value="WH-like_DNA-bd_sf"/>
</dbReference>
<dbReference type="RefSeq" id="WP_074767135.1">
    <property type="nucleotide sequence ID" value="NZ_FNKP01000002.1"/>
</dbReference>
<dbReference type="InterPro" id="IPR000847">
    <property type="entry name" value="LysR_HTH_N"/>
</dbReference>
<dbReference type="CDD" id="cd08471">
    <property type="entry name" value="PBP2_CrgA_like_2"/>
    <property type="match status" value="1"/>
</dbReference>
<dbReference type="Gene3D" id="3.40.190.290">
    <property type="match status" value="1"/>
</dbReference>
<dbReference type="FunFam" id="1.10.10.10:FF:000001">
    <property type="entry name" value="LysR family transcriptional regulator"/>
    <property type="match status" value="1"/>
</dbReference>
<dbReference type="GO" id="GO:0006351">
    <property type="term" value="P:DNA-templated transcription"/>
    <property type="evidence" value="ECO:0007669"/>
    <property type="project" value="TreeGrafter"/>
</dbReference>
<dbReference type="InterPro" id="IPR036390">
    <property type="entry name" value="WH_DNA-bd_sf"/>
</dbReference>
<dbReference type="InterPro" id="IPR058163">
    <property type="entry name" value="LysR-type_TF_proteobact-type"/>
</dbReference>
<dbReference type="OrthoDB" id="9786526at2"/>
<evidence type="ECO:0000256" key="4">
    <source>
        <dbReference type="ARBA" id="ARBA00023163"/>
    </source>
</evidence>
<evidence type="ECO:0000313" key="7">
    <source>
        <dbReference type="Proteomes" id="UP000183487"/>
    </source>
</evidence>
<accession>A0A1H1H7H5</accession>
<sequence>MDRLEAMTILLAAVDHGSLSAASRQLGIPLATVSRRVAELEAHLKIRLLLRSSRGLALTDAGRAYADSCRRIIEDLADVERTATGEYHAPQGELVIGLPLVMGRIHGLPVIAEFLRAYPDIRARVQLTDRNVSLLDEHVDVTLRTGELPDSSMIAVRVGQVRQVLCASPDYLAARGTPATPADLASHHCVGYEGVAIGTKWDFRRDGALHSIAVAWRMMVNSIEGAVVAAEQGAGIARVLSYQIDQQVKTGSLVTLLDEYELGTSPVTLIYPGQRQVPLKLRVFLDFAAPRLKARLAG</sequence>
<dbReference type="Gene3D" id="1.10.10.10">
    <property type="entry name" value="Winged helix-like DNA-binding domain superfamily/Winged helix DNA-binding domain"/>
    <property type="match status" value="1"/>
</dbReference>
<comment type="similarity">
    <text evidence="1">Belongs to the LysR transcriptional regulatory family.</text>
</comment>
<dbReference type="InterPro" id="IPR005119">
    <property type="entry name" value="LysR_subst-bd"/>
</dbReference>
<dbReference type="GO" id="GO:0043565">
    <property type="term" value="F:sequence-specific DNA binding"/>
    <property type="evidence" value="ECO:0007669"/>
    <property type="project" value="TreeGrafter"/>
</dbReference>
<dbReference type="SUPFAM" id="SSF46785">
    <property type="entry name" value="Winged helix' DNA-binding domain"/>
    <property type="match status" value="1"/>
</dbReference>
<dbReference type="SUPFAM" id="SSF53850">
    <property type="entry name" value="Periplasmic binding protein-like II"/>
    <property type="match status" value="1"/>
</dbReference>
<dbReference type="PANTHER" id="PTHR30537">
    <property type="entry name" value="HTH-TYPE TRANSCRIPTIONAL REGULATOR"/>
    <property type="match status" value="1"/>
</dbReference>
<dbReference type="EMBL" id="FNKP01000002">
    <property type="protein sequence ID" value="SDR21323.1"/>
    <property type="molecule type" value="Genomic_DNA"/>
</dbReference>
<keyword evidence="7" id="KW-1185">Reference proteome</keyword>
<keyword evidence="3" id="KW-0238">DNA-binding</keyword>
<evidence type="ECO:0000256" key="2">
    <source>
        <dbReference type="ARBA" id="ARBA00023015"/>
    </source>
</evidence>
<evidence type="ECO:0000259" key="5">
    <source>
        <dbReference type="PROSITE" id="PS50931"/>
    </source>
</evidence>
<reference evidence="7" key="1">
    <citation type="submission" date="2016-10" db="EMBL/GenBank/DDBJ databases">
        <authorList>
            <person name="Varghese N."/>
        </authorList>
    </citation>
    <scope>NUCLEOTIDE SEQUENCE [LARGE SCALE GENOMIC DNA]</scope>
    <source>
        <strain evidence="7">GAS106B</strain>
    </source>
</reference>